<dbReference type="InterPro" id="IPR022369">
    <property type="entry name" value="Integral_membrane_TerC_rswitch"/>
</dbReference>
<dbReference type="EMBL" id="HBFA01015271">
    <property type="protein sequence ID" value="CAD8664687.1"/>
    <property type="molecule type" value="Transcribed_RNA"/>
</dbReference>
<feature type="transmembrane region" description="Helical" evidence="5">
    <location>
        <begin position="103"/>
        <end position="123"/>
    </location>
</feature>
<sequence>MSSALQTHALIAPVCVRRTVTQRFGRAVATRDTAKGAAYNGLKASSRGVSLGMGRSSARGPLRIRATTEGGKSGKETKGEVEIVEPETSIAPKEDRSEAATELALVVAGAVAFGLGLGAVNGLDDSSAYFAAYILEQSLSIDNLFVFVLIFNYFNTTPKAQKRALKYGLVGSAVMRAIAVFAGAAAVNNFRPILLVFAGILMFSSYKLLFGGEDEEDEDLADSPVFQLCNKYLNVSDNYDGEKFFTMVDGARKATPLLLVVAVIELSDVVFAVDSIPAVFGITTDPLIVYSSNVFAILALRSMFSFVAELLADLEYLETSLGGVLAFIGGKIIADVAGYEVPTPASLLIVTSMLGVGITASLTKKKLDERASQDEL</sequence>
<evidence type="ECO:0000313" key="6">
    <source>
        <dbReference type="EMBL" id="CAD8664687.1"/>
    </source>
</evidence>
<keyword evidence="2 5" id="KW-0812">Transmembrane</keyword>
<evidence type="ECO:0000256" key="2">
    <source>
        <dbReference type="ARBA" id="ARBA00022692"/>
    </source>
</evidence>
<organism evidence="6">
    <name type="scientific">Pyramimonas obovata</name>
    <dbReference type="NCBI Taxonomy" id="1411642"/>
    <lineage>
        <taxon>Eukaryota</taxon>
        <taxon>Viridiplantae</taxon>
        <taxon>Chlorophyta</taxon>
        <taxon>Pyramimonadophyceae</taxon>
        <taxon>Pyramimonadales</taxon>
        <taxon>Pyramimonadaceae</taxon>
        <taxon>Pyramimonas</taxon>
        <taxon>Pyramimonas incertae sedis</taxon>
    </lineage>
</organism>
<evidence type="ECO:0000256" key="4">
    <source>
        <dbReference type="ARBA" id="ARBA00023136"/>
    </source>
</evidence>
<dbReference type="Pfam" id="PF03741">
    <property type="entry name" value="TerC"/>
    <property type="match status" value="1"/>
</dbReference>
<evidence type="ECO:0000256" key="3">
    <source>
        <dbReference type="ARBA" id="ARBA00022989"/>
    </source>
</evidence>
<dbReference type="GO" id="GO:0016020">
    <property type="term" value="C:membrane"/>
    <property type="evidence" value="ECO:0007669"/>
    <property type="project" value="UniProtKB-SubCell"/>
</dbReference>
<keyword evidence="3 5" id="KW-1133">Transmembrane helix</keyword>
<dbReference type="PANTHER" id="PTHR30238:SF0">
    <property type="entry name" value="THYLAKOID MEMBRANE PROTEIN TERC, CHLOROPLASTIC"/>
    <property type="match status" value="1"/>
</dbReference>
<feature type="transmembrane region" description="Helical" evidence="5">
    <location>
        <begin position="167"/>
        <end position="187"/>
    </location>
</feature>
<proteinExistence type="predicted"/>
<accession>A0A7S0WEG9</accession>
<feature type="transmembrane region" description="Helical" evidence="5">
    <location>
        <begin position="129"/>
        <end position="155"/>
    </location>
</feature>
<name>A0A7S0WEG9_9CHLO</name>
<dbReference type="PANTHER" id="PTHR30238">
    <property type="entry name" value="MEMBRANE BOUND PREDICTED REDOX MODULATOR"/>
    <property type="match status" value="1"/>
</dbReference>
<reference evidence="6" key="1">
    <citation type="submission" date="2021-01" db="EMBL/GenBank/DDBJ databases">
        <authorList>
            <person name="Corre E."/>
            <person name="Pelletier E."/>
            <person name="Niang G."/>
            <person name="Scheremetjew M."/>
            <person name="Finn R."/>
            <person name="Kale V."/>
            <person name="Holt S."/>
            <person name="Cochrane G."/>
            <person name="Meng A."/>
            <person name="Brown T."/>
            <person name="Cohen L."/>
        </authorList>
    </citation>
    <scope>NUCLEOTIDE SEQUENCE</scope>
    <source>
        <strain evidence="6">CCMP722</strain>
    </source>
</reference>
<gene>
    <name evidence="6" type="ORF">POBO1169_LOCUS7874</name>
</gene>
<dbReference type="AlphaFoldDB" id="A0A7S0WEG9"/>
<comment type="subcellular location">
    <subcellularLocation>
        <location evidence="1">Membrane</location>
        <topology evidence="1">Multi-pass membrane protein</topology>
    </subcellularLocation>
</comment>
<dbReference type="NCBIfam" id="TIGR03718">
    <property type="entry name" value="R_switched_Alx"/>
    <property type="match status" value="1"/>
</dbReference>
<evidence type="ECO:0000256" key="5">
    <source>
        <dbReference type="SAM" id="Phobius"/>
    </source>
</evidence>
<keyword evidence="4 5" id="KW-0472">Membrane</keyword>
<protein>
    <submittedName>
        <fullName evidence="6">Uncharacterized protein</fullName>
    </submittedName>
</protein>
<dbReference type="InterPro" id="IPR005496">
    <property type="entry name" value="Integral_membrane_TerC"/>
</dbReference>
<evidence type="ECO:0000256" key="1">
    <source>
        <dbReference type="ARBA" id="ARBA00004141"/>
    </source>
</evidence>